<organism evidence="1 2">
    <name type="scientific">Patagioenas fasciata monilis</name>
    <dbReference type="NCBI Taxonomy" id="372326"/>
    <lineage>
        <taxon>Eukaryota</taxon>
        <taxon>Metazoa</taxon>
        <taxon>Chordata</taxon>
        <taxon>Craniata</taxon>
        <taxon>Vertebrata</taxon>
        <taxon>Euteleostomi</taxon>
        <taxon>Archelosauria</taxon>
        <taxon>Archosauria</taxon>
        <taxon>Dinosauria</taxon>
        <taxon>Saurischia</taxon>
        <taxon>Theropoda</taxon>
        <taxon>Coelurosauria</taxon>
        <taxon>Aves</taxon>
        <taxon>Neognathae</taxon>
        <taxon>Neoaves</taxon>
        <taxon>Columbimorphae</taxon>
        <taxon>Columbiformes</taxon>
        <taxon>Columbidae</taxon>
        <taxon>Patagioenas</taxon>
    </lineage>
</organism>
<evidence type="ECO:0000313" key="2">
    <source>
        <dbReference type="Proteomes" id="UP000190648"/>
    </source>
</evidence>
<sequence length="90" mass="10387">MWLSLTMQQLGTSDQGEDVTWIRDKESWLLSPSAAQSHIWCQTSKEIHTDEEVRIVYSFHFLILWCFSFPGVDTTVHETSQRGSSGNQPR</sequence>
<accession>A0A1V4JLT3</accession>
<gene>
    <name evidence="1" type="ORF">AV530_005548</name>
</gene>
<dbReference type="Proteomes" id="UP000190648">
    <property type="component" value="Unassembled WGS sequence"/>
</dbReference>
<dbReference type="EMBL" id="LSYS01006902">
    <property type="protein sequence ID" value="OPJ73143.1"/>
    <property type="molecule type" value="Genomic_DNA"/>
</dbReference>
<evidence type="ECO:0000313" key="1">
    <source>
        <dbReference type="EMBL" id="OPJ73143.1"/>
    </source>
</evidence>
<comment type="caution">
    <text evidence="1">The sequence shown here is derived from an EMBL/GenBank/DDBJ whole genome shotgun (WGS) entry which is preliminary data.</text>
</comment>
<dbReference type="AlphaFoldDB" id="A0A1V4JLT3"/>
<keyword evidence="2" id="KW-1185">Reference proteome</keyword>
<protein>
    <submittedName>
        <fullName evidence="1">Uncharacterized protein</fullName>
    </submittedName>
</protein>
<proteinExistence type="predicted"/>
<name>A0A1V4JLT3_PATFA</name>
<reference evidence="1 2" key="1">
    <citation type="submission" date="2016-02" db="EMBL/GenBank/DDBJ databases">
        <title>Band-tailed pigeon sequencing and assembly.</title>
        <authorList>
            <person name="Soares A.E."/>
            <person name="Novak B.J."/>
            <person name="Rice E.S."/>
            <person name="O'Connell B."/>
            <person name="Chang D."/>
            <person name="Weber S."/>
            <person name="Shapiro B."/>
        </authorList>
    </citation>
    <scope>NUCLEOTIDE SEQUENCE [LARGE SCALE GENOMIC DNA]</scope>
    <source>
        <strain evidence="1">BTP2013</strain>
        <tissue evidence="1">Blood</tissue>
    </source>
</reference>